<accession>A0A1P8WN19</accession>
<dbReference type="Proteomes" id="UP000187735">
    <property type="component" value="Chromosome"/>
</dbReference>
<evidence type="ECO:0000256" key="2">
    <source>
        <dbReference type="SAM" id="Phobius"/>
    </source>
</evidence>
<keyword evidence="4" id="KW-0808">Transferase</keyword>
<evidence type="ECO:0000313" key="5">
    <source>
        <dbReference type="Proteomes" id="UP000187735"/>
    </source>
</evidence>
<keyword evidence="2" id="KW-0472">Membrane</keyword>
<evidence type="ECO:0000313" key="4">
    <source>
        <dbReference type="EMBL" id="APZ95450.1"/>
    </source>
</evidence>
<comment type="similarity">
    <text evidence="1">Belongs to the bacterial sugar transferase family.</text>
</comment>
<name>A0A1P8WN19_9PLAN</name>
<organism evidence="4 5">
    <name type="scientific">Fuerstiella marisgermanici</name>
    <dbReference type="NCBI Taxonomy" id="1891926"/>
    <lineage>
        <taxon>Bacteria</taxon>
        <taxon>Pseudomonadati</taxon>
        <taxon>Planctomycetota</taxon>
        <taxon>Planctomycetia</taxon>
        <taxon>Planctomycetales</taxon>
        <taxon>Planctomycetaceae</taxon>
        <taxon>Fuerstiella</taxon>
    </lineage>
</organism>
<proteinExistence type="inferred from homology"/>
<feature type="transmembrane region" description="Helical" evidence="2">
    <location>
        <begin position="71"/>
        <end position="94"/>
    </location>
</feature>
<dbReference type="PANTHER" id="PTHR30576:SF0">
    <property type="entry name" value="UNDECAPRENYL-PHOSPHATE N-ACETYLGALACTOSAMINYL 1-PHOSPHATE TRANSFERASE-RELATED"/>
    <property type="match status" value="1"/>
</dbReference>
<dbReference type="AlphaFoldDB" id="A0A1P8WN19"/>
<dbReference type="InterPro" id="IPR003362">
    <property type="entry name" value="Bact_transf"/>
</dbReference>
<dbReference type="STRING" id="1891926.Fuma_05108"/>
<evidence type="ECO:0000259" key="3">
    <source>
        <dbReference type="Pfam" id="PF02397"/>
    </source>
</evidence>
<keyword evidence="2" id="KW-0812">Transmembrane</keyword>
<protein>
    <submittedName>
        <fullName evidence="4">UDP-glucose:undecaprenyl-phosphate glucose-1-phosphate transferase</fullName>
        <ecNumber evidence="4">2.7.8.31</ecNumber>
    </submittedName>
</protein>
<dbReference type="KEGG" id="fmr:Fuma_05108"/>
<keyword evidence="2" id="KW-1133">Transmembrane helix</keyword>
<dbReference type="EMBL" id="CP017641">
    <property type="protein sequence ID" value="APZ95450.1"/>
    <property type="molecule type" value="Genomic_DNA"/>
</dbReference>
<evidence type="ECO:0000256" key="1">
    <source>
        <dbReference type="ARBA" id="ARBA00006464"/>
    </source>
</evidence>
<dbReference type="GO" id="GO:0089702">
    <property type="term" value="F:undecaprenyl-phosphate glucose phosphotransferase activity"/>
    <property type="evidence" value="ECO:0007669"/>
    <property type="project" value="UniProtKB-EC"/>
</dbReference>
<dbReference type="EC" id="2.7.8.31" evidence="4"/>
<gene>
    <name evidence="4" type="primary">gumD_2</name>
    <name evidence="4" type="ORF">Fuma_05108</name>
</gene>
<keyword evidence="5" id="KW-1185">Reference proteome</keyword>
<dbReference type="PANTHER" id="PTHR30576">
    <property type="entry name" value="COLANIC BIOSYNTHESIS UDP-GLUCOSE LIPID CARRIER TRANSFERASE"/>
    <property type="match status" value="1"/>
</dbReference>
<sequence length="304" mass="33883">MSVRRAALVISPPAGQQTPKLRLVSADDGAPTMDFGSHGHFAPVQQPEARDGERQHFFALNTRRGRVLKRLLDLSLAIPVVVFSLPVLCLVVKIGQLFQSSGPLFYCQTRCGREGREFTIIKFRTMDLPPAGRTDLEENPGARIYPLGKILRRSKLDEIPQFINVLLGSMSVVGPRPHHFDDCRKFEKMVGDYSLRTVTKPGITGLAQYTEYRGDFEWNSVENRVAKDLAYIHNWTMVLDLLLILKTAAIVCRAVIGGVLRRMGISSSRAKLSPATLKINAAHAKADDMEQTVIYGQETQRRAA</sequence>
<feature type="domain" description="Bacterial sugar transferase" evidence="3">
    <location>
        <begin position="69"/>
        <end position="252"/>
    </location>
</feature>
<reference evidence="4 5" key="1">
    <citation type="journal article" date="2016" name="Front. Microbiol.">
        <title>Fuerstia marisgermanicae gen. nov., sp. nov., an Unusual Member of the Phylum Planctomycetes from the German Wadden Sea.</title>
        <authorList>
            <person name="Kohn T."/>
            <person name="Heuer A."/>
            <person name="Jogler M."/>
            <person name="Vollmers J."/>
            <person name="Boedeker C."/>
            <person name="Bunk B."/>
            <person name="Rast P."/>
            <person name="Borchert D."/>
            <person name="Glockner I."/>
            <person name="Freese H.M."/>
            <person name="Klenk H.P."/>
            <person name="Overmann J."/>
            <person name="Kaster A.K."/>
            <person name="Rohde M."/>
            <person name="Wiegand S."/>
            <person name="Jogler C."/>
        </authorList>
    </citation>
    <scope>NUCLEOTIDE SEQUENCE [LARGE SCALE GENOMIC DNA]</scope>
    <source>
        <strain evidence="4 5">NH11</strain>
    </source>
</reference>
<dbReference type="Pfam" id="PF02397">
    <property type="entry name" value="Bac_transf"/>
    <property type="match status" value="1"/>
</dbReference>